<protein>
    <submittedName>
        <fullName evidence="2">Disulfide bond formation protein DsbA</fullName>
    </submittedName>
</protein>
<keyword evidence="3" id="KW-1185">Reference proteome</keyword>
<dbReference type="GO" id="GO:0016491">
    <property type="term" value="F:oxidoreductase activity"/>
    <property type="evidence" value="ECO:0007669"/>
    <property type="project" value="InterPro"/>
</dbReference>
<dbReference type="PANTHER" id="PTHR13887:SF41">
    <property type="entry name" value="THIOREDOXIN SUPERFAMILY PROTEIN"/>
    <property type="match status" value="1"/>
</dbReference>
<accession>A0A172Y188</accession>
<dbReference type="EMBL" id="CP015199">
    <property type="protein sequence ID" value="ANF52872.1"/>
    <property type="molecule type" value="Genomic_DNA"/>
</dbReference>
<dbReference type="RefSeq" id="WP_066759099.1">
    <property type="nucleotide sequence ID" value="NZ_CP015199.1"/>
</dbReference>
<dbReference type="PANTHER" id="PTHR13887">
    <property type="entry name" value="GLUTATHIONE S-TRANSFERASE KAPPA"/>
    <property type="match status" value="1"/>
</dbReference>
<dbReference type="OrthoDB" id="9799122at2"/>
<dbReference type="InterPro" id="IPR036249">
    <property type="entry name" value="Thioredoxin-like_sf"/>
</dbReference>
<dbReference type="SUPFAM" id="SSF52833">
    <property type="entry name" value="Thioredoxin-like"/>
    <property type="match status" value="1"/>
</dbReference>
<evidence type="ECO:0000259" key="1">
    <source>
        <dbReference type="Pfam" id="PF01323"/>
    </source>
</evidence>
<dbReference type="CDD" id="cd03024">
    <property type="entry name" value="DsbA_FrnE"/>
    <property type="match status" value="1"/>
</dbReference>
<gene>
    <name evidence="2" type="ORF">A0O34_21150</name>
</gene>
<dbReference type="Pfam" id="PF01323">
    <property type="entry name" value="DSBA"/>
    <property type="match status" value="1"/>
</dbReference>
<dbReference type="Gene3D" id="3.40.30.10">
    <property type="entry name" value="Glutaredoxin"/>
    <property type="match status" value="1"/>
</dbReference>
<organism evidence="2 3">
    <name type="scientific">Chryseobacterium glaciei</name>
    <dbReference type="NCBI Taxonomy" id="1685010"/>
    <lineage>
        <taxon>Bacteria</taxon>
        <taxon>Pseudomonadati</taxon>
        <taxon>Bacteroidota</taxon>
        <taxon>Flavobacteriia</taxon>
        <taxon>Flavobacteriales</taxon>
        <taxon>Weeksellaceae</taxon>
        <taxon>Chryseobacterium group</taxon>
        <taxon>Chryseobacterium</taxon>
    </lineage>
</organism>
<name>A0A172Y188_9FLAO</name>
<dbReference type="KEGG" id="chh:A0O34_21150"/>
<feature type="domain" description="DSBA-like thioredoxin" evidence="1">
    <location>
        <begin position="3"/>
        <end position="206"/>
    </location>
</feature>
<proteinExistence type="predicted"/>
<dbReference type="InterPro" id="IPR001853">
    <property type="entry name" value="DSBA-like_thioredoxin_dom"/>
</dbReference>
<sequence>MEIQVWSDIMCPFCYIAKKNFEQALADSSFKDEVEVEWKSFQLDPSLKESSGILSISEYMMNRKGFSKAHLDQFLNQLKDMGRNAGVTFNYDQVIAADTFPAHKLLHLAKENGKADAMEEALFEAHFVNGKNIAAIDFLVFLAEQLGLDKEKARKVLAEDDYNYEVKQDIMEAQNLGITGVPYYLLDGKYAVSGAQPVELFAQALAQTYQESIVELSKESGDNMCGIDGCTI</sequence>
<reference evidence="2 3" key="1">
    <citation type="submission" date="2016-04" db="EMBL/GenBank/DDBJ databases">
        <title>Complete Genome Sequence of Chryseobacterium sp. IHBB 10212.</title>
        <authorList>
            <person name="Pal M."/>
            <person name="Swarnkar M.K."/>
            <person name="Kaushal K."/>
            <person name="Chhibber S."/>
            <person name="Singh A.K."/>
            <person name="Gulati A."/>
        </authorList>
    </citation>
    <scope>NUCLEOTIDE SEQUENCE [LARGE SCALE GENOMIC DNA]</scope>
    <source>
        <strain evidence="2 3">IHBB 10212</strain>
    </source>
</reference>
<evidence type="ECO:0000313" key="3">
    <source>
        <dbReference type="Proteomes" id="UP000077824"/>
    </source>
</evidence>
<dbReference type="STRING" id="1685010.A0O34_21150"/>
<dbReference type="Proteomes" id="UP000077824">
    <property type="component" value="Chromosome"/>
</dbReference>
<dbReference type="AlphaFoldDB" id="A0A172Y188"/>
<evidence type="ECO:0000313" key="2">
    <source>
        <dbReference type="EMBL" id="ANF52872.1"/>
    </source>
</evidence>